<dbReference type="PANTHER" id="PTHR43531:SF14">
    <property type="entry name" value="METHYL-ACCEPTING CHEMOTAXIS PROTEIN I-RELATED"/>
    <property type="match status" value="1"/>
</dbReference>
<evidence type="ECO:0000256" key="7">
    <source>
        <dbReference type="ARBA" id="ARBA00023224"/>
    </source>
</evidence>
<evidence type="ECO:0000256" key="4">
    <source>
        <dbReference type="ARBA" id="ARBA00022692"/>
    </source>
</evidence>
<dbReference type="EMBL" id="CP021358">
    <property type="protein sequence ID" value="ART62250.1"/>
    <property type="molecule type" value="Genomic_DNA"/>
</dbReference>
<sequence length="551" mass="60252">MWLGMMMVVGWAAFDRKEVLIHERTAGLARLITSAHELIDSYRAQVAAGELTREQAQQQAIRNVGALTFDGSYIYIFDDAIHLVWHPTREAGKDMSNFQDDNGLYFYRELRNVGQAPEGGTFIYNSYDKSSEQDVSRLNYVQRVPEWGWYLATNVYITDINAAFWSGMLKLGGVSLAICLLLTGIMSWIIRGVTTSLGGDPREARTVVQRIASGDLSQPLTLKRKDQSSLLYAIEGMRTRLVDVMGNVRQASRDIDTGTDQLNQGNQDLSARTEQQSASIEETAASMEELTQTVRQNSDNARQASELAGEVSQTARDGGKVMTRVVETMEEITTSSQKVTDIIGLIDSISFQTNILALNASVEAARAGEQGRGFAVVANEVRSLASRSANASQDIRTLLETSHGHVNQGAEAVREARDTISQVIESTERMTSLIHEISVASQEQSEGIEQVNVAVNQMEQVTQQNASLVEEGSSATELLRQQASALESEVAWFTLAEVPERSKAPAVAPTRRTMPAPQKVSAPANSAPTPAAKSGKVAEPALADEDDWTTF</sequence>
<evidence type="ECO:0000256" key="1">
    <source>
        <dbReference type="ARBA" id="ARBA00004651"/>
    </source>
</evidence>
<dbReference type="OrthoDB" id="2489132at2"/>
<dbReference type="SMART" id="SM01049">
    <property type="entry name" value="Cache_2"/>
    <property type="match status" value="1"/>
</dbReference>
<organism evidence="12 13">
    <name type="scientific">Kushneria marisflavi</name>
    <dbReference type="NCBI Taxonomy" id="157779"/>
    <lineage>
        <taxon>Bacteria</taxon>
        <taxon>Pseudomonadati</taxon>
        <taxon>Pseudomonadota</taxon>
        <taxon>Gammaproteobacteria</taxon>
        <taxon>Oceanospirillales</taxon>
        <taxon>Halomonadaceae</taxon>
        <taxon>Kushneria</taxon>
    </lineage>
</organism>
<keyword evidence="13" id="KW-1185">Reference proteome</keyword>
<dbReference type="FunFam" id="1.10.287.950:FF:000001">
    <property type="entry name" value="Methyl-accepting chemotaxis sensory transducer"/>
    <property type="match status" value="1"/>
</dbReference>
<keyword evidence="6" id="KW-0472">Membrane</keyword>
<dbReference type="SUPFAM" id="SSF58104">
    <property type="entry name" value="Methyl-accepting chemotaxis protein (MCP) signaling domain"/>
    <property type="match status" value="1"/>
</dbReference>
<dbReference type="CDD" id="cd18774">
    <property type="entry name" value="PDC2_HK_sensor"/>
    <property type="match status" value="1"/>
</dbReference>
<dbReference type="GO" id="GO:0005886">
    <property type="term" value="C:plasma membrane"/>
    <property type="evidence" value="ECO:0007669"/>
    <property type="project" value="UniProtKB-SubCell"/>
</dbReference>
<comment type="similarity">
    <text evidence="8">Belongs to the methyl-accepting chemotaxis (MCP) protein family.</text>
</comment>
<feature type="compositionally biased region" description="Acidic residues" evidence="10">
    <location>
        <begin position="542"/>
        <end position="551"/>
    </location>
</feature>
<dbReference type="CDD" id="cd11386">
    <property type="entry name" value="MCP_signal"/>
    <property type="match status" value="1"/>
</dbReference>
<evidence type="ECO:0000256" key="2">
    <source>
        <dbReference type="ARBA" id="ARBA00022475"/>
    </source>
</evidence>
<evidence type="ECO:0000256" key="6">
    <source>
        <dbReference type="ARBA" id="ARBA00023136"/>
    </source>
</evidence>
<keyword evidence="7 9" id="KW-0807">Transducer</keyword>
<dbReference type="KEGG" id="kma:B9H00_03495"/>
<name>A0A240UMJ9_9GAMM</name>
<protein>
    <recommendedName>
        <fullName evidence="11">Methyl-accepting transducer domain-containing protein</fullName>
    </recommendedName>
</protein>
<dbReference type="PANTHER" id="PTHR43531">
    <property type="entry name" value="PROTEIN ICFG"/>
    <property type="match status" value="1"/>
</dbReference>
<dbReference type="AlphaFoldDB" id="A0A240UMJ9"/>
<keyword evidence="4" id="KW-0812">Transmembrane</keyword>
<dbReference type="Pfam" id="PF17200">
    <property type="entry name" value="sCache_2"/>
    <property type="match status" value="1"/>
</dbReference>
<evidence type="ECO:0000313" key="12">
    <source>
        <dbReference type="EMBL" id="ART62250.1"/>
    </source>
</evidence>
<dbReference type="Gene3D" id="3.30.450.20">
    <property type="entry name" value="PAS domain"/>
    <property type="match status" value="1"/>
</dbReference>
<comment type="subcellular location">
    <subcellularLocation>
        <location evidence="1">Cell membrane</location>
        <topology evidence="1">Multi-pass membrane protein</topology>
    </subcellularLocation>
</comment>
<dbReference type="InterPro" id="IPR004090">
    <property type="entry name" value="Chemotax_Me-accpt_rcpt"/>
</dbReference>
<gene>
    <name evidence="12" type="ORF">B9H00_03495</name>
</gene>
<evidence type="ECO:0000256" key="9">
    <source>
        <dbReference type="PROSITE-ProRule" id="PRU00284"/>
    </source>
</evidence>
<dbReference type="Proteomes" id="UP000194457">
    <property type="component" value="Chromosome"/>
</dbReference>
<evidence type="ECO:0000256" key="10">
    <source>
        <dbReference type="SAM" id="MobiDB-lite"/>
    </source>
</evidence>
<feature type="domain" description="Methyl-accepting transducer" evidence="11">
    <location>
        <begin position="251"/>
        <end position="480"/>
    </location>
</feature>
<accession>A0A240UMJ9</accession>
<dbReference type="Pfam" id="PF00015">
    <property type="entry name" value="MCPsignal"/>
    <property type="match status" value="1"/>
</dbReference>
<dbReference type="Gene3D" id="1.10.287.950">
    <property type="entry name" value="Methyl-accepting chemotaxis protein"/>
    <property type="match status" value="1"/>
</dbReference>
<dbReference type="InterPro" id="IPR051310">
    <property type="entry name" value="MCP_chemotaxis"/>
</dbReference>
<evidence type="ECO:0000259" key="11">
    <source>
        <dbReference type="PROSITE" id="PS50111"/>
    </source>
</evidence>
<feature type="region of interest" description="Disordered" evidence="10">
    <location>
        <begin position="503"/>
        <end position="551"/>
    </location>
</feature>
<feature type="compositionally biased region" description="Low complexity" evidence="10">
    <location>
        <begin position="521"/>
        <end position="534"/>
    </location>
</feature>
<evidence type="ECO:0000256" key="5">
    <source>
        <dbReference type="ARBA" id="ARBA00022989"/>
    </source>
</evidence>
<evidence type="ECO:0000256" key="3">
    <source>
        <dbReference type="ARBA" id="ARBA00022481"/>
    </source>
</evidence>
<keyword evidence="5" id="KW-1133">Transmembrane helix</keyword>
<dbReference type="PRINTS" id="PR00260">
    <property type="entry name" value="CHEMTRNSDUCR"/>
</dbReference>
<proteinExistence type="inferred from homology"/>
<dbReference type="InterPro" id="IPR004089">
    <property type="entry name" value="MCPsignal_dom"/>
</dbReference>
<dbReference type="GO" id="GO:0006935">
    <property type="term" value="P:chemotaxis"/>
    <property type="evidence" value="ECO:0007669"/>
    <property type="project" value="InterPro"/>
</dbReference>
<dbReference type="GO" id="GO:0004888">
    <property type="term" value="F:transmembrane signaling receptor activity"/>
    <property type="evidence" value="ECO:0007669"/>
    <property type="project" value="InterPro"/>
</dbReference>
<keyword evidence="2" id="KW-1003">Cell membrane</keyword>
<dbReference type="PROSITE" id="PS50111">
    <property type="entry name" value="CHEMOTAXIS_TRANSDUC_2"/>
    <property type="match status" value="1"/>
</dbReference>
<dbReference type="InterPro" id="IPR033480">
    <property type="entry name" value="sCache_2"/>
</dbReference>
<keyword evidence="3" id="KW-0488">Methylation</keyword>
<dbReference type="GO" id="GO:0007165">
    <property type="term" value="P:signal transduction"/>
    <property type="evidence" value="ECO:0007669"/>
    <property type="project" value="UniProtKB-KW"/>
</dbReference>
<dbReference type="SMART" id="SM00283">
    <property type="entry name" value="MA"/>
    <property type="match status" value="1"/>
</dbReference>
<reference evidence="12 13" key="1">
    <citation type="submission" date="2017-05" db="EMBL/GenBank/DDBJ databases">
        <authorList>
            <person name="Song R."/>
            <person name="Chenine A.L."/>
            <person name="Ruprecht R.M."/>
        </authorList>
    </citation>
    <scope>NUCLEOTIDE SEQUENCE [LARGE SCALE GENOMIC DNA]</scope>
    <source>
        <strain evidence="12">SW32</strain>
    </source>
</reference>
<evidence type="ECO:0000256" key="8">
    <source>
        <dbReference type="ARBA" id="ARBA00029447"/>
    </source>
</evidence>
<evidence type="ECO:0000313" key="13">
    <source>
        <dbReference type="Proteomes" id="UP000194457"/>
    </source>
</evidence>